<name>A0A840S3A1_9BURK</name>
<sequence length="625" mass="67261">MSIKSVLSPVGRFIVRTWGGLDSSRRFVFNLIWLLLLVALVSALVRSGPQPLEDKTTLVLNLQGRLVEQFSGSPRDQLMGAVQGNQTEQVQLRDVQRVLKHAAQDAKISQLLLDLNGFAGGGQAGLRELTAALAEFKKSGKKVIAYGDGFDQRSYQLAAGADEIYLHPMGTVLIEGFGRYRNYYKDLFDKLGVSANVLRAGKYKNFGEPYFTNGPSEATKESEGELYSDLWARYSAGVEGARKLEAGAIQRYIDTLADRMTELKGDTARLALEAKLVDGIKNRDEVRALLMERGAKDKEGNSFRRVEYGAYLAHAKVAPVMGQRVAVVVAEGSIVDGSAAPGSVGGDSTAALLRQARENKDVAALVLRVNSPGGSAFASDLIRRELELARKAGKPVVVSMGDVAASGGYWVSMSADQVIADPSTITGSIGVFGMLPTADKLLEKIPVHTGGVTTSWLVGAGDPRRPLDPRVAQAVQAGIDRIYLDFIGKTAAARKKTPEQIDAVAQGRVWTGQQALQHGLIDRLGSLSDAVAEAAKRAKLEGEPKLEYIEKDRGHFVKLLESFADARVLADWRQAVVGQLGLPELPAAVRETAAELQWLSLAQQAKPGQAKLPGSVHVHCLCTAP</sequence>
<keyword evidence="2 7" id="KW-0645">Protease</keyword>
<dbReference type="CDD" id="cd07023">
    <property type="entry name" value="S49_Sppa_N_C"/>
    <property type="match status" value="1"/>
</dbReference>
<dbReference type="PIRSF" id="PIRSF001217">
    <property type="entry name" value="Protease_4_SppA"/>
    <property type="match status" value="1"/>
</dbReference>
<dbReference type="OrthoDB" id="9764363at2"/>
<evidence type="ECO:0000256" key="1">
    <source>
        <dbReference type="ARBA" id="ARBA00008683"/>
    </source>
</evidence>
<dbReference type="GO" id="GO:0008236">
    <property type="term" value="F:serine-type peptidase activity"/>
    <property type="evidence" value="ECO:0007669"/>
    <property type="project" value="UniProtKB-KW"/>
</dbReference>
<feature type="domain" description="Peptidase S49" evidence="6">
    <location>
        <begin position="390"/>
        <end position="540"/>
    </location>
</feature>
<keyword evidence="4" id="KW-0720">Serine protease</keyword>
<dbReference type="InterPro" id="IPR029045">
    <property type="entry name" value="ClpP/crotonase-like_dom_sf"/>
</dbReference>
<dbReference type="EC" id="3.4.21.-" evidence="7"/>
<keyword evidence="3 7" id="KW-0378">Hydrolase</keyword>
<reference evidence="7 8" key="1">
    <citation type="submission" date="2020-08" db="EMBL/GenBank/DDBJ databases">
        <title>Genomic Encyclopedia of Type Strains, Phase IV (KMG-IV): sequencing the most valuable type-strain genomes for metagenomic binning, comparative biology and taxonomic classification.</title>
        <authorList>
            <person name="Goeker M."/>
        </authorList>
    </citation>
    <scope>NUCLEOTIDE SEQUENCE [LARGE SCALE GENOMIC DNA]</scope>
    <source>
        <strain evidence="7 8">DSM 23958</strain>
    </source>
</reference>
<feature type="active site" description="Nucleophile" evidence="5">
    <location>
        <position position="406"/>
    </location>
</feature>
<dbReference type="InterPro" id="IPR047272">
    <property type="entry name" value="S49_SppA_C"/>
</dbReference>
<dbReference type="Pfam" id="PF01343">
    <property type="entry name" value="Peptidase_S49"/>
    <property type="match status" value="2"/>
</dbReference>
<dbReference type="PANTHER" id="PTHR33209">
    <property type="entry name" value="PROTEASE 4"/>
    <property type="match status" value="1"/>
</dbReference>
<dbReference type="GO" id="GO:0006465">
    <property type="term" value="P:signal peptide processing"/>
    <property type="evidence" value="ECO:0007669"/>
    <property type="project" value="InterPro"/>
</dbReference>
<dbReference type="Proteomes" id="UP000554837">
    <property type="component" value="Unassembled WGS sequence"/>
</dbReference>
<evidence type="ECO:0000256" key="5">
    <source>
        <dbReference type="PIRSR" id="PIRSR001217-1"/>
    </source>
</evidence>
<dbReference type="InterPro" id="IPR002142">
    <property type="entry name" value="Peptidase_S49"/>
</dbReference>
<evidence type="ECO:0000313" key="7">
    <source>
        <dbReference type="EMBL" id="MBB5203050.1"/>
    </source>
</evidence>
<dbReference type="AlphaFoldDB" id="A0A840S3A1"/>
<evidence type="ECO:0000256" key="2">
    <source>
        <dbReference type="ARBA" id="ARBA00022670"/>
    </source>
</evidence>
<dbReference type="Gene3D" id="3.90.226.10">
    <property type="entry name" value="2-enoyl-CoA Hydratase, Chain A, domain 1"/>
    <property type="match status" value="4"/>
</dbReference>
<accession>A0A840S3A1</accession>
<protein>
    <submittedName>
        <fullName evidence="7">Protease-4</fullName>
        <ecNumber evidence="7">3.4.21.-</ecNumber>
    </submittedName>
</protein>
<evidence type="ECO:0000259" key="6">
    <source>
        <dbReference type="Pfam" id="PF01343"/>
    </source>
</evidence>
<evidence type="ECO:0000256" key="3">
    <source>
        <dbReference type="ARBA" id="ARBA00022801"/>
    </source>
</evidence>
<comment type="caution">
    <text evidence="7">The sequence shown here is derived from an EMBL/GenBank/DDBJ whole genome shotgun (WGS) entry which is preliminary data.</text>
</comment>
<dbReference type="NCBIfam" id="TIGR00705">
    <property type="entry name" value="SppA_67K"/>
    <property type="match status" value="1"/>
</dbReference>
<dbReference type="GO" id="GO:0016020">
    <property type="term" value="C:membrane"/>
    <property type="evidence" value="ECO:0007669"/>
    <property type="project" value="InterPro"/>
</dbReference>
<feature type="domain" description="Peptidase S49" evidence="6">
    <location>
        <begin position="136"/>
        <end position="292"/>
    </location>
</feature>
<evidence type="ECO:0000313" key="8">
    <source>
        <dbReference type="Proteomes" id="UP000554837"/>
    </source>
</evidence>
<gene>
    <name evidence="7" type="ORF">HNQ51_000343</name>
</gene>
<evidence type="ECO:0000256" key="4">
    <source>
        <dbReference type="ARBA" id="ARBA00022825"/>
    </source>
</evidence>
<feature type="active site" description="Proton donor/acceptor" evidence="5">
    <location>
        <position position="204"/>
    </location>
</feature>
<dbReference type="EMBL" id="JACHHO010000001">
    <property type="protein sequence ID" value="MBB5203050.1"/>
    <property type="molecule type" value="Genomic_DNA"/>
</dbReference>
<dbReference type="SUPFAM" id="SSF52096">
    <property type="entry name" value="ClpP/crotonase"/>
    <property type="match status" value="2"/>
</dbReference>
<proteinExistence type="inferred from homology"/>
<dbReference type="InterPro" id="IPR004634">
    <property type="entry name" value="Pept_S49_pIV"/>
</dbReference>
<comment type="similarity">
    <text evidence="1">Belongs to the peptidase S49 family.</text>
</comment>
<dbReference type="PANTHER" id="PTHR33209:SF1">
    <property type="entry name" value="PEPTIDASE S49 DOMAIN-CONTAINING PROTEIN"/>
    <property type="match status" value="1"/>
</dbReference>
<keyword evidence="8" id="KW-1185">Reference proteome</keyword>
<organism evidence="7 8">
    <name type="scientific">Inhella inkyongensis</name>
    <dbReference type="NCBI Taxonomy" id="392593"/>
    <lineage>
        <taxon>Bacteria</taxon>
        <taxon>Pseudomonadati</taxon>
        <taxon>Pseudomonadota</taxon>
        <taxon>Betaproteobacteria</taxon>
        <taxon>Burkholderiales</taxon>
        <taxon>Sphaerotilaceae</taxon>
        <taxon>Inhella</taxon>
    </lineage>
</organism>
<dbReference type="InterPro" id="IPR047217">
    <property type="entry name" value="S49_SppA_67K_type_N"/>
</dbReference>
<dbReference type="CDD" id="cd07018">
    <property type="entry name" value="S49_SppA_67K_type"/>
    <property type="match status" value="1"/>
</dbReference>
<dbReference type="RefSeq" id="WP_138857864.1">
    <property type="nucleotide sequence ID" value="NZ_CP040709.1"/>
</dbReference>